<name>A0A0R3AQA6_9PSED</name>
<comment type="caution">
    <text evidence="1">The sequence shown here is derived from an EMBL/GenBank/DDBJ whole genome shotgun (WGS) entry which is preliminary data.</text>
</comment>
<dbReference type="NCBIfam" id="NF041818">
    <property type="entry name" value="Dsr1"/>
    <property type="match status" value="1"/>
</dbReference>
<dbReference type="InterPro" id="IPR029035">
    <property type="entry name" value="DHS-like_NAD/FAD-binding_dom"/>
</dbReference>
<dbReference type="Proteomes" id="UP000050852">
    <property type="component" value="Unassembled WGS sequence"/>
</dbReference>
<gene>
    <name evidence="1" type="ORF">TX23_15445</name>
</gene>
<organism evidence="1 2">
    <name type="scientific">Pseudomonas paralactis</name>
    <dbReference type="NCBI Taxonomy" id="1615673"/>
    <lineage>
        <taxon>Bacteria</taxon>
        <taxon>Pseudomonadati</taxon>
        <taxon>Pseudomonadota</taxon>
        <taxon>Gammaproteobacteria</taxon>
        <taxon>Pseudomonadales</taxon>
        <taxon>Pseudomonadaceae</taxon>
        <taxon>Pseudomonas</taxon>
    </lineage>
</organism>
<dbReference type="Pfam" id="PF13289">
    <property type="entry name" value="SIR2_2"/>
    <property type="match status" value="1"/>
</dbReference>
<proteinExistence type="predicted"/>
<dbReference type="RefSeq" id="WP_057702924.1">
    <property type="nucleotide sequence ID" value="NZ_JYLN01000005.1"/>
</dbReference>
<dbReference type="Gene3D" id="3.40.50.1220">
    <property type="entry name" value="TPP-binding domain"/>
    <property type="match status" value="1"/>
</dbReference>
<dbReference type="OrthoDB" id="2077946at2"/>
<evidence type="ECO:0000313" key="2">
    <source>
        <dbReference type="Proteomes" id="UP000050852"/>
    </source>
</evidence>
<sequence length="1273" mass="145884">MQFVTDGPDIPDDLLQAHEEGRVVFFCGAGISYPAGLTDFKGLVEQIYEEVHDELGGAEEKAFNNYQFDATLDLLERRINGGRFAVRQALCRALKPNLRKKGAIDTHAALLRLARTRHGKLRLVTTNFDRIFDTAAKKISQKFQSYSAPMLPIPKNSRWDGLVYLHGVLPKIPDEAGLNRLVVTSGDFGLAYLVERWAARFVSELFRNYVVCFVGYSINDPVLRYMRDAIAADRMQGEITPNAWAFGSSSPGEEEARQEEWEAKGVTPILYNVPAGTYDHSALHLTLQAWGEVYRDGVMGKERFVVTHAQSRPSASTRQDDYVGRVLWALSDKSGLPARLFADFNPVPPLDWLEAFADHRYRHTDLNRFGVTPQNETDKKLKFSLVQRPVPYPLAPSMSLVSSNDSGSQWDDVMGHIGRWLARHLDNPDLLLWIVDRGGRMNEQFRWRIEERLGFFSRLETGGQTSELAEIKKNAPKGHPSRLMQILWRLLLTGRVKQPWHDSALYDWQERFKRYGLTLTARFQLRELLAPMITLSKPFRWQEESDQPTVPRGIRDLVEWKLTLASDDIYSVFRNFTSSRWRAALPLLQRDLQQLLTDALELLCELGEADEENDRSHWDLPSITPHTQNRKNRDWVALVELLRDSWLSVYDQNIPRAHHIANEWSELPFATYKRLALFAASQKNCIPPHQWIEWLLENHAWWLWSVATKREMYRLIVLQGCFLAPADQKRLENAILVGPPRRMYRDDILPEAWKDLADSAVWRRLAKLQSSGVSLGKAACARLKALSRAYPKWRLASNESDEFSHWMSMSGEPDHEEIQSIDVAPNKRDELVQWLKAPPSESGHHEDTWRETCRKHPLNAVYALRDLAEEGVWPANRWRQAIQTWGEKGRTRRSWQYSAPWILTLPDDLLTEIVRSVTYWIDAVSKVIKHDESTLLELCGRIMALPLEPNSGITSSGEPLNDPVTDAINHPIGHVTQALLSLWLAKQPNDNDGLPIQIKDLFTELCDTTIEKHRHGRVILGSRLIVLFRVDRPWTESCLLPLFDWSTSPFEAKGVWEGFLWSPRLYRPLLLAFKNQFLDTANHFEELGEHAQQFAAFLTYAALGPLEGYTAMEFRSAFKELPKRGLEDAAQALTQALEGAAEQKETYWENRVLPFWRDIWPKSKQLVSPAMAASLARLTIVSGEKFPAALASVRDWLLPIEHPHSLLHEMNESTVCTDFPVEALLLLNLTIEDQQWIPSDLKSCLSKIIQAAPTLTEDARYQELMVRMRRRGG</sequence>
<reference evidence="1 2" key="1">
    <citation type="submission" date="2015-02" db="EMBL/GenBank/DDBJ databases">
        <title>Two Pseudomonas sp. nov., isolated from raw milk.</title>
        <authorList>
            <person name="Wenning M."/>
            <person name="von Neubeck M."/>
            <person name="Huptas C."/>
            <person name="Scherer S."/>
        </authorList>
    </citation>
    <scope>NUCLEOTIDE SEQUENCE [LARGE SCALE GENOMIC DNA]</scope>
    <source>
        <strain evidence="1 2">DSM 29164</strain>
    </source>
</reference>
<accession>A0A0R3AQA6</accession>
<evidence type="ECO:0000313" key="1">
    <source>
        <dbReference type="EMBL" id="KRP71662.1"/>
    </source>
</evidence>
<protein>
    <submittedName>
        <fullName evidence="1">Uncharacterized protein</fullName>
    </submittedName>
</protein>
<dbReference type="AlphaFoldDB" id="A0A0R3AQA6"/>
<dbReference type="PATRIC" id="fig|1615673.3.peg.4167"/>
<dbReference type="EMBL" id="JYLN01000005">
    <property type="protein sequence ID" value="KRP71662.1"/>
    <property type="molecule type" value="Genomic_DNA"/>
</dbReference>
<dbReference type="SUPFAM" id="SSF52467">
    <property type="entry name" value="DHS-like NAD/FAD-binding domain"/>
    <property type="match status" value="1"/>
</dbReference>